<evidence type="ECO:0000256" key="1">
    <source>
        <dbReference type="SAM" id="MobiDB-lite"/>
    </source>
</evidence>
<protein>
    <submittedName>
        <fullName evidence="2">Uncharacterized protein</fullName>
    </submittedName>
</protein>
<reference evidence="2 3" key="1">
    <citation type="submission" date="2018-04" db="EMBL/GenBank/DDBJ databases">
        <title>WGS assembly of Panicum hallii var. hallii HAL2.</title>
        <authorList>
            <person name="Lovell J."/>
            <person name="Jenkins J."/>
            <person name="Lowry D."/>
            <person name="Mamidi S."/>
            <person name="Sreedasyam A."/>
            <person name="Weng X."/>
            <person name="Barry K."/>
            <person name="Bonette J."/>
            <person name="Campitelli B."/>
            <person name="Daum C."/>
            <person name="Gordon S."/>
            <person name="Gould B."/>
            <person name="Lipzen A."/>
            <person name="MacQueen A."/>
            <person name="Palacio-Mejia J."/>
            <person name="Plott C."/>
            <person name="Shakirov E."/>
            <person name="Shu S."/>
            <person name="Yoshinaga Y."/>
            <person name="Zane M."/>
            <person name="Rokhsar D."/>
            <person name="Grimwood J."/>
            <person name="Schmutz J."/>
            <person name="Juenger T."/>
        </authorList>
    </citation>
    <scope>NUCLEOTIDE SEQUENCE [LARGE SCALE GENOMIC DNA]</scope>
    <source>
        <strain evidence="3">cv. HAL2</strain>
    </source>
</reference>
<dbReference type="Proteomes" id="UP000244336">
    <property type="component" value="Chromosome 9"/>
</dbReference>
<feature type="region of interest" description="Disordered" evidence="1">
    <location>
        <begin position="1"/>
        <end position="97"/>
    </location>
</feature>
<feature type="compositionally biased region" description="Low complexity" evidence="1">
    <location>
        <begin position="7"/>
        <end position="29"/>
    </location>
</feature>
<sequence length="199" mass="21703">MSRALRFPRASSSPPRGSGRGFPFSPPSGVAGESTQGKEGASPPPLLLHPGVVVPPPSRRLRPGAAAPPHPPRRRRPSASAPRHRRPASPSTAAPAQRHLDLGRALCIHTAPPPRLPRRHMTTTFAPLQLQQRKVLLQPPSLWSLKGFQQIQVESASRVFQVLFEPIKKRGTLFLEELGLPSDVLYPSMIATIVNFCMN</sequence>
<dbReference type="EMBL" id="CM009757">
    <property type="protein sequence ID" value="PUZ35962.1"/>
    <property type="molecule type" value="Genomic_DNA"/>
</dbReference>
<organism evidence="2 3">
    <name type="scientific">Panicum hallii var. hallii</name>
    <dbReference type="NCBI Taxonomy" id="1504633"/>
    <lineage>
        <taxon>Eukaryota</taxon>
        <taxon>Viridiplantae</taxon>
        <taxon>Streptophyta</taxon>
        <taxon>Embryophyta</taxon>
        <taxon>Tracheophyta</taxon>
        <taxon>Spermatophyta</taxon>
        <taxon>Magnoliopsida</taxon>
        <taxon>Liliopsida</taxon>
        <taxon>Poales</taxon>
        <taxon>Poaceae</taxon>
        <taxon>PACMAD clade</taxon>
        <taxon>Panicoideae</taxon>
        <taxon>Panicodae</taxon>
        <taxon>Paniceae</taxon>
        <taxon>Panicinae</taxon>
        <taxon>Panicum</taxon>
        <taxon>Panicum sect. Panicum</taxon>
    </lineage>
</organism>
<keyword evidence="3" id="KW-1185">Reference proteome</keyword>
<dbReference type="Gramene" id="PUZ35962">
    <property type="protein sequence ID" value="PUZ35962"/>
    <property type="gene ID" value="GQ55_9G001600"/>
</dbReference>
<gene>
    <name evidence="2" type="ORF">GQ55_9G001600</name>
</gene>
<name>A0A2T7BXZ8_9POAL</name>
<dbReference type="AlphaFoldDB" id="A0A2T7BXZ8"/>
<dbReference type="OrthoDB" id="10570026at2759"/>
<accession>A0A2T7BXZ8</accession>
<evidence type="ECO:0000313" key="2">
    <source>
        <dbReference type="EMBL" id="PUZ35962.1"/>
    </source>
</evidence>
<proteinExistence type="predicted"/>
<feature type="compositionally biased region" description="Pro residues" evidence="1">
    <location>
        <begin position="42"/>
        <end position="58"/>
    </location>
</feature>
<feature type="compositionally biased region" description="Basic residues" evidence="1">
    <location>
        <begin position="71"/>
        <end position="87"/>
    </location>
</feature>
<evidence type="ECO:0000313" key="3">
    <source>
        <dbReference type="Proteomes" id="UP000244336"/>
    </source>
</evidence>